<evidence type="ECO:0000256" key="4">
    <source>
        <dbReference type="ARBA" id="ARBA00012531"/>
    </source>
</evidence>
<dbReference type="EC" id="1.13.12.19" evidence="4"/>
<dbReference type="InterPro" id="IPR026992">
    <property type="entry name" value="DIOX_N"/>
</dbReference>
<dbReference type="SUPFAM" id="SSF51197">
    <property type="entry name" value="Clavaminate synthase-like"/>
    <property type="match status" value="1"/>
</dbReference>
<dbReference type="PANTHER" id="PTHR47990">
    <property type="entry name" value="2-OXOGLUTARATE (2OG) AND FE(II)-DEPENDENT OXYGENASE SUPERFAMILY PROTEIN-RELATED"/>
    <property type="match status" value="1"/>
</dbReference>
<dbReference type="RefSeq" id="WP_085123671.1">
    <property type="nucleotide sequence ID" value="NZ_FWZX01000012.1"/>
</dbReference>
<dbReference type="InterPro" id="IPR044861">
    <property type="entry name" value="IPNS-like_FE2OG_OXY"/>
</dbReference>
<dbReference type="PROSITE" id="PS51471">
    <property type="entry name" value="FE2OG_OXY"/>
    <property type="match status" value="1"/>
</dbReference>
<comment type="similarity">
    <text evidence="11">Belongs to the iron/ascorbate-dependent oxidoreductase family.</text>
</comment>
<name>A0A1Y6C5M9_9PROT</name>
<evidence type="ECO:0000256" key="9">
    <source>
        <dbReference type="ARBA" id="ARBA00047725"/>
    </source>
</evidence>
<dbReference type="AlphaFoldDB" id="A0A1Y6C5M9"/>
<organism evidence="13 14">
    <name type="scientific">Tistlia consotensis USBA 355</name>
    <dbReference type="NCBI Taxonomy" id="560819"/>
    <lineage>
        <taxon>Bacteria</taxon>
        <taxon>Pseudomonadati</taxon>
        <taxon>Pseudomonadota</taxon>
        <taxon>Alphaproteobacteria</taxon>
        <taxon>Rhodospirillales</taxon>
        <taxon>Rhodovibrionaceae</taxon>
        <taxon>Tistlia</taxon>
    </lineage>
</organism>
<evidence type="ECO:0000256" key="1">
    <source>
        <dbReference type="ARBA" id="ARBA00001954"/>
    </source>
</evidence>
<keyword evidence="11" id="KW-0408">Iron</keyword>
<evidence type="ECO:0000256" key="5">
    <source>
        <dbReference type="ARBA" id="ARBA00019045"/>
    </source>
</evidence>
<accession>A0A1Y6C5M9</accession>
<keyword evidence="6" id="KW-0266">Ethylene biosynthesis</keyword>
<keyword evidence="11" id="KW-0560">Oxidoreductase</keyword>
<evidence type="ECO:0000256" key="2">
    <source>
        <dbReference type="ARBA" id="ARBA00004767"/>
    </source>
</evidence>
<comment type="pathway">
    <text evidence="2">Alkene biosynthesis; ethylene biosynthesis via 2-oxoglutarate.</text>
</comment>
<comment type="cofactor">
    <cofactor evidence="1">
        <name>Fe(2+)</name>
        <dbReference type="ChEBI" id="CHEBI:29033"/>
    </cofactor>
</comment>
<comment type="catalytic activity">
    <reaction evidence="10">
        <text>L-arginine + 2-oxoglutarate + O2 = guanidine + L-glutamate 5-semialdehyde + succinate + CO2</text>
        <dbReference type="Rhea" id="RHEA:31535"/>
        <dbReference type="ChEBI" id="CHEBI:15379"/>
        <dbReference type="ChEBI" id="CHEBI:16526"/>
        <dbReference type="ChEBI" id="CHEBI:16810"/>
        <dbReference type="ChEBI" id="CHEBI:30031"/>
        <dbReference type="ChEBI" id="CHEBI:30087"/>
        <dbReference type="ChEBI" id="CHEBI:32682"/>
        <dbReference type="ChEBI" id="CHEBI:58066"/>
        <dbReference type="EC" id="1.14.20.7"/>
    </reaction>
</comment>
<evidence type="ECO:0000259" key="12">
    <source>
        <dbReference type="PROSITE" id="PS51471"/>
    </source>
</evidence>
<evidence type="ECO:0000256" key="6">
    <source>
        <dbReference type="ARBA" id="ARBA00022666"/>
    </source>
</evidence>
<dbReference type="Pfam" id="PF14226">
    <property type="entry name" value="DIOX_N"/>
    <property type="match status" value="1"/>
</dbReference>
<dbReference type="InterPro" id="IPR027443">
    <property type="entry name" value="IPNS-like_sf"/>
</dbReference>
<reference evidence="13 14" key="1">
    <citation type="submission" date="2017-04" db="EMBL/GenBank/DDBJ databases">
        <authorList>
            <person name="Afonso C.L."/>
            <person name="Miller P.J."/>
            <person name="Scott M.A."/>
            <person name="Spackman E."/>
            <person name="Goraichik I."/>
            <person name="Dimitrov K.M."/>
            <person name="Suarez D.L."/>
            <person name="Swayne D.E."/>
        </authorList>
    </citation>
    <scope>NUCLEOTIDE SEQUENCE [LARGE SCALE GENOMIC DNA]</scope>
    <source>
        <strain evidence="13 14">USBA 355</strain>
    </source>
</reference>
<dbReference type="Proteomes" id="UP000192917">
    <property type="component" value="Unassembled WGS sequence"/>
</dbReference>
<keyword evidence="14" id="KW-1185">Reference proteome</keyword>
<dbReference type="GO" id="GO:0102276">
    <property type="term" value="F:2-oxoglutarate oxygenase/decarboxylase (ethylene-forming) activity"/>
    <property type="evidence" value="ECO:0007669"/>
    <property type="project" value="UniProtKB-EC"/>
</dbReference>
<sequence length="302" mass="32519">MDAIPTIEVAALDGTAAERHACAEAIGRACREVGFFRIVGHGVEPALLQRAFAVAQGFFALPPEAKAAVALGPASGYRGYFPLRGEVTDPAAGGDPKEGFDIAFGAAGELNRWPAGLPELKTVLSAYYEAIAALGRTLSRGFALALELPEDFFAAKLDRPTAILRVLHYPPAGWPVDPAELPAGCGAHSDYGYLTILAQDTQGGLQVERRDGRWLDVPPEEGSFVCNIGEMMARWTADRFRATPHRVVRVAPGARYSIPFFFHPNPDVLIETLPTCRREGAPLYPPITSGDYLDRRQAGAYA</sequence>
<proteinExistence type="inferred from homology"/>
<feature type="domain" description="Fe2OG dioxygenase" evidence="12">
    <location>
        <begin position="159"/>
        <end position="264"/>
    </location>
</feature>
<gene>
    <name evidence="13" type="ORF">SAMN05428998_112142</name>
</gene>
<evidence type="ECO:0000313" key="14">
    <source>
        <dbReference type="Proteomes" id="UP000192917"/>
    </source>
</evidence>
<dbReference type="Gene3D" id="2.60.120.330">
    <property type="entry name" value="B-lactam Antibiotic, Isopenicillin N Synthase, Chain"/>
    <property type="match status" value="1"/>
</dbReference>
<evidence type="ECO:0000256" key="10">
    <source>
        <dbReference type="ARBA" id="ARBA00049359"/>
    </source>
</evidence>
<dbReference type="STRING" id="560819.SAMN05428998_112142"/>
<dbReference type="GO" id="GO:0046872">
    <property type="term" value="F:metal ion binding"/>
    <property type="evidence" value="ECO:0007669"/>
    <property type="project" value="UniProtKB-KW"/>
</dbReference>
<evidence type="ECO:0000256" key="7">
    <source>
        <dbReference type="ARBA" id="ARBA00031011"/>
    </source>
</evidence>
<dbReference type="InterPro" id="IPR005123">
    <property type="entry name" value="Oxoglu/Fe-dep_dioxygenase_dom"/>
</dbReference>
<evidence type="ECO:0000256" key="3">
    <source>
        <dbReference type="ARBA" id="ARBA00012293"/>
    </source>
</evidence>
<dbReference type="GO" id="GO:0009693">
    <property type="term" value="P:ethylene biosynthetic process"/>
    <property type="evidence" value="ECO:0007669"/>
    <property type="project" value="UniProtKB-KW"/>
</dbReference>
<dbReference type="EMBL" id="FWZX01000012">
    <property type="protein sequence ID" value="SMF37352.1"/>
    <property type="molecule type" value="Genomic_DNA"/>
</dbReference>
<evidence type="ECO:0000313" key="13">
    <source>
        <dbReference type="EMBL" id="SMF37352.1"/>
    </source>
</evidence>
<dbReference type="Pfam" id="PF03171">
    <property type="entry name" value="2OG-FeII_Oxy"/>
    <property type="match status" value="1"/>
</dbReference>
<keyword evidence="11" id="KW-0479">Metal-binding</keyword>
<dbReference type="PRINTS" id="PR00682">
    <property type="entry name" value="IPNSYNTHASE"/>
</dbReference>
<evidence type="ECO:0000256" key="8">
    <source>
        <dbReference type="ARBA" id="ARBA00031282"/>
    </source>
</evidence>
<dbReference type="InterPro" id="IPR050231">
    <property type="entry name" value="Iron_ascorbate_oxido_reductase"/>
</dbReference>
<dbReference type="EC" id="1.14.20.7" evidence="3"/>
<comment type="catalytic activity">
    <reaction evidence="9">
        <text>2-oxoglutarate + O2 + 2 H(+) = ethene + 3 CO2 + H2O</text>
        <dbReference type="Rhea" id="RHEA:31523"/>
        <dbReference type="ChEBI" id="CHEBI:15377"/>
        <dbReference type="ChEBI" id="CHEBI:15378"/>
        <dbReference type="ChEBI" id="CHEBI:15379"/>
        <dbReference type="ChEBI" id="CHEBI:16526"/>
        <dbReference type="ChEBI" id="CHEBI:16810"/>
        <dbReference type="ChEBI" id="CHEBI:18153"/>
        <dbReference type="EC" id="1.13.12.19"/>
    </reaction>
</comment>
<protein>
    <recommendedName>
        <fullName evidence="5">2-oxoglutarate-dependent ethylene/succinate-forming enzyme</fullName>
        <ecNumber evidence="4">1.13.12.19</ecNumber>
        <ecNumber evidence="3">1.14.20.7</ecNumber>
    </recommendedName>
    <alternativeName>
        <fullName evidence="7">2-oxoglutarate dioxygenase (ethylene-forming)</fullName>
    </alternativeName>
    <alternativeName>
        <fullName evidence="8">2-oxoglutarate/L-arginine monooxygenase/decarboxylase (succinate-forming)</fullName>
    </alternativeName>
</protein>
<evidence type="ECO:0000256" key="11">
    <source>
        <dbReference type="RuleBase" id="RU003682"/>
    </source>
</evidence>